<dbReference type="EnsemblPlants" id="AET2Gv20329900.11">
    <property type="protein sequence ID" value="AET2Gv20329900.11"/>
    <property type="gene ID" value="AET2Gv20329900"/>
</dbReference>
<keyword evidence="3" id="KW-1185">Reference proteome</keyword>
<feature type="compositionally biased region" description="Low complexity" evidence="1">
    <location>
        <begin position="34"/>
        <end position="46"/>
    </location>
</feature>
<reference evidence="3" key="1">
    <citation type="journal article" date="2014" name="Science">
        <title>Ancient hybridizations among the ancestral genomes of bread wheat.</title>
        <authorList>
            <consortium name="International Wheat Genome Sequencing Consortium,"/>
            <person name="Marcussen T."/>
            <person name="Sandve S.R."/>
            <person name="Heier L."/>
            <person name="Spannagl M."/>
            <person name="Pfeifer M."/>
            <person name="Jakobsen K.S."/>
            <person name="Wulff B.B."/>
            <person name="Steuernagel B."/>
            <person name="Mayer K.F."/>
            <person name="Olsen O.A."/>
        </authorList>
    </citation>
    <scope>NUCLEOTIDE SEQUENCE [LARGE SCALE GENOMIC DNA]</scope>
    <source>
        <strain evidence="3">cv. AL8/78</strain>
    </source>
</reference>
<organism evidence="2 3">
    <name type="scientific">Aegilops tauschii subsp. strangulata</name>
    <name type="common">Goatgrass</name>
    <dbReference type="NCBI Taxonomy" id="200361"/>
    <lineage>
        <taxon>Eukaryota</taxon>
        <taxon>Viridiplantae</taxon>
        <taxon>Streptophyta</taxon>
        <taxon>Embryophyta</taxon>
        <taxon>Tracheophyta</taxon>
        <taxon>Spermatophyta</taxon>
        <taxon>Magnoliopsida</taxon>
        <taxon>Liliopsida</taxon>
        <taxon>Poales</taxon>
        <taxon>Poaceae</taxon>
        <taxon>BOP clade</taxon>
        <taxon>Pooideae</taxon>
        <taxon>Triticodae</taxon>
        <taxon>Triticeae</taxon>
        <taxon>Triticinae</taxon>
        <taxon>Aegilops</taxon>
    </lineage>
</organism>
<evidence type="ECO:0000313" key="3">
    <source>
        <dbReference type="Proteomes" id="UP000015105"/>
    </source>
</evidence>
<reference evidence="3" key="2">
    <citation type="journal article" date="2017" name="Nat. Plants">
        <title>The Aegilops tauschii genome reveals multiple impacts of transposons.</title>
        <authorList>
            <person name="Zhao G."/>
            <person name="Zou C."/>
            <person name="Li K."/>
            <person name="Wang K."/>
            <person name="Li T."/>
            <person name="Gao L."/>
            <person name="Zhang X."/>
            <person name="Wang H."/>
            <person name="Yang Z."/>
            <person name="Liu X."/>
            <person name="Jiang W."/>
            <person name="Mao L."/>
            <person name="Kong X."/>
            <person name="Jiao Y."/>
            <person name="Jia J."/>
        </authorList>
    </citation>
    <scope>NUCLEOTIDE SEQUENCE [LARGE SCALE GENOMIC DNA]</scope>
    <source>
        <strain evidence="3">cv. AL8/78</strain>
    </source>
</reference>
<proteinExistence type="predicted"/>
<reference evidence="2" key="3">
    <citation type="journal article" date="2017" name="Nature">
        <title>Genome sequence of the progenitor of the wheat D genome Aegilops tauschii.</title>
        <authorList>
            <person name="Luo M.C."/>
            <person name="Gu Y.Q."/>
            <person name="Puiu D."/>
            <person name="Wang H."/>
            <person name="Twardziok S.O."/>
            <person name="Deal K.R."/>
            <person name="Huo N."/>
            <person name="Zhu T."/>
            <person name="Wang L."/>
            <person name="Wang Y."/>
            <person name="McGuire P.E."/>
            <person name="Liu S."/>
            <person name="Long H."/>
            <person name="Ramasamy R.K."/>
            <person name="Rodriguez J.C."/>
            <person name="Van S.L."/>
            <person name="Yuan L."/>
            <person name="Wang Z."/>
            <person name="Xia Z."/>
            <person name="Xiao L."/>
            <person name="Anderson O.D."/>
            <person name="Ouyang S."/>
            <person name="Liang Y."/>
            <person name="Zimin A.V."/>
            <person name="Pertea G."/>
            <person name="Qi P."/>
            <person name="Bennetzen J.L."/>
            <person name="Dai X."/>
            <person name="Dawson M.W."/>
            <person name="Muller H.G."/>
            <person name="Kugler K."/>
            <person name="Rivarola-Duarte L."/>
            <person name="Spannagl M."/>
            <person name="Mayer K.F.X."/>
            <person name="Lu F.H."/>
            <person name="Bevan M.W."/>
            <person name="Leroy P."/>
            <person name="Li P."/>
            <person name="You F.M."/>
            <person name="Sun Q."/>
            <person name="Liu Z."/>
            <person name="Lyons E."/>
            <person name="Wicker T."/>
            <person name="Salzberg S.L."/>
            <person name="Devos K.M."/>
            <person name="Dvorak J."/>
        </authorList>
    </citation>
    <scope>NUCLEOTIDE SEQUENCE [LARGE SCALE GENOMIC DNA]</scope>
    <source>
        <strain evidence="2">cv. AL8/78</strain>
    </source>
</reference>
<dbReference type="AlphaFoldDB" id="A0A453B0Y7"/>
<feature type="compositionally biased region" description="Polar residues" evidence="1">
    <location>
        <begin position="50"/>
        <end position="64"/>
    </location>
</feature>
<accession>A0A453B0Y7</accession>
<sequence length="159" mass="17314">PSSLKKTLHSTPLPREEIPSPSSYCTHPHHRPPHSSGRSSSLSSSPALQFENSHPRAQTPNPSRSGPALRPAGPVRGTCGIWAHGDRPRSDLLLRRRRRRRVVGGQEGPPHRQLERRGAYRLCFICASRGCGISSAFVCASLLDFGISAGLPSIWTSLL</sequence>
<reference evidence="2" key="4">
    <citation type="submission" date="2019-03" db="UniProtKB">
        <authorList>
            <consortium name="EnsemblPlants"/>
        </authorList>
    </citation>
    <scope>IDENTIFICATION</scope>
</reference>
<reference evidence="2" key="5">
    <citation type="journal article" date="2021" name="G3 (Bethesda)">
        <title>Aegilops tauschii genome assembly Aet v5.0 features greater sequence contiguity and improved annotation.</title>
        <authorList>
            <person name="Wang L."/>
            <person name="Zhu T."/>
            <person name="Rodriguez J.C."/>
            <person name="Deal K.R."/>
            <person name="Dubcovsky J."/>
            <person name="McGuire P.E."/>
            <person name="Lux T."/>
            <person name="Spannagl M."/>
            <person name="Mayer K.F.X."/>
            <person name="Baldrich P."/>
            <person name="Meyers B.C."/>
            <person name="Huo N."/>
            <person name="Gu Y.Q."/>
            <person name="Zhou H."/>
            <person name="Devos K.M."/>
            <person name="Bennetzen J.L."/>
            <person name="Unver T."/>
            <person name="Budak H."/>
            <person name="Gulick P.J."/>
            <person name="Galiba G."/>
            <person name="Kalapos B."/>
            <person name="Nelson D.R."/>
            <person name="Li P."/>
            <person name="You F.M."/>
            <person name="Luo M.C."/>
            <person name="Dvorak J."/>
        </authorList>
    </citation>
    <scope>NUCLEOTIDE SEQUENCE [LARGE SCALE GENOMIC DNA]</scope>
    <source>
        <strain evidence="2">cv. AL8/78</strain>
    </source>
</reference>
<dbReference type="Proteomes" id="UP000015105">
    <property type="component" value="Chromosome 2D"/>
</dbReference>
<feature type="region of interest" description="Disordered" evidence="1">
    <location>
        <begin position="1"/>
        <end position="86"/>
    </location>
</feature>
<evidence type="ECO:0000313" key="2">
    <source>
        <dbReference type="EnsemblPlants" id="AET2Gv20329900.11"/>
    </source>
</evidence>
<name>A0A453B0Y7_AEGTS</name>
<evidence type="ECO:0000256" key="1">
    <source>
        <dbReference type="SAM" id="MobiDB-lite"/>
    </source>
</evidence>
<dbReference type="Gramene" id="AET2Gv20329900.11">
    <property type="protein sequence ID" value="AET2Gv20329900.11"/>
    <property type="gene ID" value="AET2Gv20329900"/>
</dbReference>
<protein>
    <submittedName>
        <fullName evidence="2">Uncharacterized protein</fullName>
    </submittedName>
</protein>